<dbReference type="Pfam" id="PF06835">
    <property type="entry name" value="LptC"/>
    <property type="match status" value="1"/>
</dbReference>
<evidence type="ECO:0000313" key="3">
    <source>
        <dbReference type="EMBL" id="MCE0744555.1"/>
    </source>
</evidence>
<feature type="transmembrane region" description="Helical" evidence="2">
    <location>
        <begin position="74"/>
        <end position="91"/>
    </location>
</feature>
<evidence type="ECO:0000313" key="4">
    <source>
        <dbReference type="Proteomes" id="UP001521074"/>
    </source>
</evidence>
<dbReference type="InterPro" id="IPR010664">
    <property type="entry name" value="LipoPS_assembly_LptC-rel"/>
</dbReference>
<sequence>MSDDKTPNDPAQNDPTRNNETGSGARVERQDFKRSATSVKRQREVIEAAIVTARKAPGQKELARRQATLKWAKWLLPSLALLLLASIAIWPEIDRLMNANRAALTEVTRLKIESGNLEGAVYRSVDVHGRPYMITAKTAHQINEDRIDLINPAADTLSQGGEWLYLQAEKGVYMQHEQILDLKDEVTLYRDDGLMMRGPVADVSMHDGVIASDSWVHAEGPFGVLDARGYWLSQHEGIAQFRGPGRFILNDDRNGPHDKAS</sequence>
<comment type="caution">
    <text evidence="3">The sequence shown here is derived from an EMBL/GenBank/DDBJ whole genome shotgun (WGS) entry which is preliminary data.</text>
</comment>
<gene>
    <name evidence="3" type="primary">lptC</name>
    <name evidence="3" type="ORF">LWC05_11735</name>
</gene>
<feature type="compositionally biased region" description="Polar residues" evidence="1">
    <location>
        <begin position="9"/>
        <end position="22"/>
    </location>
</feature>
<keyword evidence="2" id="KW-1133">Transmembrane helix</keyword>
<keyword evidence="4" id="KW-1185">Reference proteome</keyword>
<dbReference type="EMBL" id="JAJSOJ010000040">
    <property type="protein sequence ID" value="MCE0744555.1"/>
    <property type="molecule type" value="Genomic_DNA"/>
</dbReference>
<organism evidence="3 4">
    <name type="scientific">Acetobacter sicerae</name>
    <dbReference type="NCBI Taxonomy" id="85325"/>
    <lineage>
        <taxon>Bacteria</taxon>
        <taxon>Pseudomonadati</taxon>
        <taxon>Pseudomonadota</taxon>
        <taxon>Alphaproteobacteria</taxon>
        <taxon>Acetobacterales</taxon>
        <taxon>Acetobacteraceae</taxon>
        <taxon>Acetobacter</taxon>
    </lineage>
</organism>
<protein>
    <submittedName>
        <fullName evidence="3">LPS export ABC transporter periplasmic protein LptC</fullName>
    </submittedName>
</protein>
<keyword evidence="2" id="KW-0812">Transmembrane</keyword>
<name>A0ABS8VV46_9PROT</name>
<proteinExistence type="predicted"/>
<dbReference type="RefSeq" id="WP_173574142.1">
    <property type="nucleotide sequence ID" value="NZ_JAAABN010000007.1"/>
</dbReference>
<dbReference type="Proteomes" id="UP001521074">
    <property type="component" value="Unassembled WGS sequence"/>
</dbReference>
<keyword evidence="2" id="KW-0472">Membrane</keyword>
<reference evidence="3 4" key="1">
    <citation type="submission" date="2021-12" db="EMBL/GenBank/DDBJ databases">
        <title>Genome sequence of Acetobacter sicerae DmPark20a_162.</title>
        <authorList>
            <person name="Chaston J.M."/>
        </authorList>
    </citation>
    <scope>NUCLEOTIDE SEQUENCE [LARGE SCALE GENOMIC DNA]</scope>
    <source>
        <strain evidence="3 4">DmPark20a_162</strain>
    </source>
</reference>
<evidence type="ECO:0000256" key="2">
    <source>
        <dbReference type="SAM" id="Phobius"/>
    </source>
</evidence>
<feature type="region of interest" description="Disordered" evidence="1">
    <location>
        <begin position="1"/>
        <end position="38"/>
    </location>
</feature>
<accession>A0ABS8VV46</accession>
<evidence type="ECO:0000256" key="1">
    <source>
        <dbReference type="SAM" id="MobiDB-lite"/>
    </source>
</evidence>